<evidence type="ECO:0000256" key="1">
    <source>
        <dbReference type="ARBA" id="ARBA00004046"/>
    </source>
</evidence>
<sequence length="249" mass="27429">MPKSKRSKLIHLTKVSKKTRTQKDVLFQSIRAAVPDYQHILVFNVDGMRNSHLKDVRRELREDSRLFFGKTKLMVKALGQSPAEAVAPGIDGLAPFLSGSVGLILTNRAPSAVLDYFAGMAKVDFARAGAVASRSFTIPPGLVYSTAGEVPPEHDVFLEHTIEPELRKLGVPTRMRKGKIVLGEDDGSGEGYLVCKENDVLDSRQTRLLKIFGVCLSEFRVKVLAYWSAASERVTQVDPSAMDGVEQED</sequence>
<dbReference type="SUPFAM" id="SSF160369">
    <property type="entry name" value="Ribosomal protein L10-like"/>
    <property type="match status" value="1"/>
</dbReference>
<dbReference type="InterPro" id="IPR033867">
    <property type="entry name" value="Mrt4"/>
</dbReference>
<keyword evidence="8" id="KW-0689">Ribosomal protein</keyword>
<organism evidence="8 9">
    <name type="scientific">Ophiocordyceps camponoti-floridani</name>
    <dbReference type="NCBI Taxonomy" id="2030778"/>
    <lineage>
        <taxon>Eukaryota</taxon>
        <taxon>Fungi</taxon>
        <taxon>Dikarya</taxon>
        <taxon>Ascomycota</taxon>
        <taxon>Pezizomycotina</taxon>
        <taxon>Sordariomycetes</taxon>
        <taxon>Hypocreomycetidae</taxon>
        <taxon>Hypocreales</taxon>
        <taxon>Ophiocordycipitaceae</taxon>
        <taxon>Ophiocordyceps</taxon>
    </lineage>
</organism>
<dbReference type="GO" id="GO:0005840">
    <property type="term" value="C:ribosome"/>
    <property type="evidence" value="ECO:0007669"/>
    <property type="project" value="UniProtKB-KW"/>
</dbReference>
<keyword evidence="9" id="KW-1185">Reference proteome</keyword>
<dbReference type="GO" id="GO:0000027">
    <property type="term" value="P:ribosomal large subunit assembly"/>
    <property type="evidence" value="ECO:0007669"/>
    <property type="project" value="InterPro"/>
</dbReference>
<dbReference type="InterPro" id="IPR040637">
    <property type="entry name" value="Ribosomal_uL10-like_insert"/>
</dbReference>
<dbReference type="InterPro" id="IPR051742">
    <property type="entry name" value="Ribosome_Assembly_uL10"/>
</dbReference>
<dbReference type="Pfam" id="PF17777">
    <property type="entry name" value="RL10P_insert"/>
    <property type="match status" value="1"/>
</dbReference>
<dbReference type="InterPro" id="IPR001790">
    <property type="entry name" value="Ribosomal_uL10"/>
</dbReference>
<feature type="domain" description="Large ribosomal subunit protein uL10-like insertion" evidence="7">
    <location>
        <begin position="126"/>
        <end position="214"/>
    </location>
</feature>
<evidence type="ECO:0000313" key="8">
    <source>
        <dbReference type="EMBL" id="KAF4587761.1"/>
    </source>
</evidence>
<evidence type="ECO:0000313" key="9">
    <source>
        <dbReference type="Proteomes" id="UP000562929"/>
    </source>
</evidence>
<accession>A0A8H4Q7A2</accession>
<proteinExistence type="inferred from homology"/>
<keyword evidence="8" id="KW-0687">Ribonucleoprotein</keyword>
<comment type="similarity">
    <text evidence="2 6">Belongs to the universal ribosomal protein uL10 family.</text>
</comment>
<keyword evidence="4 6" id="KW-0963">Cytoplasm</keyword>
<evidence type="ECO:0000259" key="7">
    <source>
        <dbReference type="Pfam" id="PF17777"/>
    </source>
</evidence>
<dbReference type="CDD" id="cd05796">
    <property type="entry name" value="Ribosomal_P0_like"/>
    <property type="match status" value="1"/>
</dbReference>
<comment type="caution">
    <text evidence="8">The sequence shown here is derived from an EMBL/GenBank/DDBJ whole genome shotgun (WGS) entry which is preliminary data.</text>
</comment>
<protein>
    <recommendedName>
        <fullName evidence="6">Ribosome assembly factor mrt4</fullName>
    </recommendedName>
</protein>
<gene>
    <name evidence="8" type="ORF">GQ602_004454</name>
</gene>
<dbReference type="AlphaFoldDB" id="A0A8H4Q7A2"/>
<keyword evidence="5 6" id="KW-0539">Nucleus</keyword>
<dbReference type="PANTHER" id="PTHR45841:SF1">
    <property type="entry name" value="MRNA TURNOVER PROTEIN 4 HOMOLOG"/>
    <property type="match status" value="1"/>
</dbReference>
<dbReference type="GO" id="GO:0030687">
    <property type="term" value="C:preribosome, large subunit precursor"/>
    <property type="evidence" value="ECO:0007669"/>
    <property type="project" value="TreeGrafter"/>
</dbReference>
<evidence type="ECO:0000256" key="6">
    <source>
        <dbReference type="RuleBase" id="RU364039"/>
    </source>
</evidence>
<dbReference type="FunFam" id="3.90.105.20:FF:000003">
    <property type="entry name" value="Ribosome assembly factor mrt4"/>
    <property type="match status" value="1"/>
</dbReference>
<dbReference type="GO" id="GO:0005730">
    <property type="term" value="C:nucleolus"/>
    <property type="evidence" value="ECO:0007669"/>
    <property type="project" value="UniProtKB-SubCell"/>
</dbReference>
<comment type="function">
    <text evidence="1 6">Component of the ribosome assembly machinery. Nuclear paralog of the ribosomal protein P0, it binds pre-60S subunits at an early stage of assembly in the nucleolus, and is replaced by P0 in cytoplasmic pre-60S subunits and mature 80S ribosomes.</text>
</comment>
<evidence type="ECO:0000256" key="4">
    <source>
        <dbReference type="ARBA" id="ARBA00022490"/>
    </source>
</evidence>
<reference evidence="8 9" key="1">
    <citation type="journal article" date="2020" name="G3 (Bethesda)">
        <title>Genetic Underpinnings of Host Manipulation by Ophiocordyceps as Revealed by Comparative Transcriptomics.</title>
        <authorList>
            <person name="Will I."/>
            <person name="Das B."/>
            <person name="Trinh T."/>
            <person name="Brachmann A."/>
            <person name="Ohm R.A."/>
            <person name="de Bekker C."/>
        </authorList>
    </citation>
    <scope>NUCLEOTIDE SEQUENCE [LARGE SCALE GENOMIC DNA]</scope>
    <source>
        <strain evidence="8 9">EC05</strain>
    </source>
</reference>
<dbReference type="FunFam" id="3.30.70.1730:FF:000005">
    <property type="entry name" value="Ribosome assembly factor mrt4"/>
    <property type="match status" value="1"/>
</dbReference>
<evidence type="ECO:0000256" key="5">
    <source>
        <dbReference type="ARBA" id="ARBA00023242"/>
    </source>
</evidence>
<dbReference type="InterPro" id="IPR043164">
    <property type="entry name" value="Ribosomal_uL10-like_insert_sf"/>
</dbReference>
<dbReference type="GO" id="GO:0003723">
    <property type="term" value="F:RNA binding"/>
    <property type="evidence" value="ECO:0007669"/>
    <property type="project" value="TreeGrafter"/>
</dbReference>
<dbReference type="PANTHER" id="PTHR45841">
    <property type="entry name" value="MRNA TURNOVER PROTEIN 4 MRTO4"/>
    <property type="match status" value="1"/>
</dbReference>
<dbReference type="Pfam" id="PF00466">
    <property type="entry name" value="Ribosomal_L10"/>
    <property type="match status" value="1"/>
</dbReference>
<dbReference type="Gene3D" id="3.90.105.20">
    <property type="match status" value="1"/>
</dbReference>
<keyword evidence="6" id="KW-0690">Ribosome biogenesis</keyword>
<dbReference type="InterPro" id="IPR043141">
    <property type="entry name" value="Ribosomal_uL10-like_sf"/>
</dbReference>
<dbReference type="GO" id="GO:0005737">
    <property type="term" value="C:cytoplasm"/>
    <property type="evidence" value="ECO:0007669"/>
    <property type="project" value="UniProtKB-SubCell"/>
</dbReference>
<dbReference type="GO" id="GO:0000956">
    <property type="term" value="P:nuclear-transcribed mRNA catabolic process"/>
    <property type="evidence" value="ECO:0007669"/>
    <property type="project" value="TreeGrafter"/>
</dbReference>
<dbReference type="Gene3D" id="3.30.70.1730">
    <property type="match status" value="1"/>
</dbReference>
<evidence type="ECO:0000256" key="3">
    <source>
        <dbReference type="ARBA" id="ARBA00011117"/>
    </source>
</evidence>
<comment type="subcellular location">
    <subcellularLocation>
        <location evidence="6">Cytoplasm</location>
    </subcellularLocation>
    <subcellularLocation>
        <location evidence="6">Nucleus</location>
        <location evidence="6">Nucleolus</location>
    </subcellularLocation>
</comment>
<name>A0A8H4Q7A2_9HYPO</name>
<dbReference type="GO" id="GO:0006364">
    <property type="term" value="P:rRNA processing"/>
    <property type="evidence" value="ECO:0007669"/>
    <property type="project" value="TreeGrafter"/>
</dbReference>
<dbReference type="OrthoDB" id="10262308at2759"/>
<dbReference type="EMBL" id="JAACLJ010000004">
    <property type="protein sequence ID" value="KAF4587761.1"/>
    <property type="molecule type" value="Genomic_DNA"/>
</dbReference>
<dbReference type="Proteomes" id="UP000562929">
    <property type="component" value="Unassembled WGS sequence"/>
</dbReference>
<evidence type="ECO:0000256" key="2">
    <source>
        <dbReference type="ARBA" id="ARBA00008889"/>
    </source>
</evidence>
<comment type="subunit">
    <text evidence="3 6">Associates with the pre-60S ribosomal particle.</text>
</comment>